<reference evidence="1 2" key="1">
    <citation type="journal article" date="2017" name="Elife">
        <title>Extensive horizontal gene transfer in cheese-associated bacteria.</title>
        <authorList>
            <person name="Bonham K.S."/>
            <person name="Wolfe B.E."/>
            <person name="Dutton R.J."/>
        </authorList>
    </citation>
    <scope>NUCLEOTIDE SEQUENCE [LARGE SCALE GENOMIC DNA]</scope>
    <source>
        <strain evidence="1 2">JB182</strain>
    </source>
</reference>
<accession>A0A2N7S653</accession>
<evidence type="ECO:0000313" key="2">
    <source>
        <dbReference type="Proteomes" id="UP000235739"/>
    </source>
</evidence>
<comment type="caution">
    <text evidence="1">The sequence shown here is derived from an EMBL/GenBank/DDBJ whole genome shotgun (WGS) entry which is preliminary data.</text>
</comment>
<name>A0A2N7S653_9MICC</name>
<proteinExistence type="predicted"/>
<dbReference type="RefSeq" id="WP_102598101.1">
    <property type="nucleotide sequence ID" value="NZ_JBQDJG010000011.1"/>
</dbReference>
<sequence>MAELIEFPDAEDLFRRGINAAAPELLGPGVTAYVKLPPKFSDLMVLVTRTGGIARDMVTDAPMLSFDCYARSGGSADEGEAVAMAGRLRSWCASLERDGELLGVPVYEVTGVGGPYRNPDPRAPEFARFTFTITAALRGQVI</sequence>
<dbReference type="EMBL" id="PNQX01000001">
    <property type="protein sequence ID" value="PMQ21620.1"/>
    <property type="molecule type" value="Genomic_DNA"/>
</dbReference>
<evidence type="ECO:0008006" key="3">
    <source>
        <dbReference type="Google" id="ProtNLM"/>
    </source>
</evidence>
<dbReference type="Proteomes" id="UP000235739">
    <property type="component" value="Unassembled WGS sequence"/>
</dbReference>
<organism evidence="1 2">
    <name type="scientific">Glutamicibacter arilaitensis</name>
    <dbReference type="NCBI Taxonomy" id="256701"/>
    <lineage>
        <taxon>Bacteria</taxon>
        <taxon>Bacillati</taxon>
        <taxon>Actinomycetota</taxon>
        <taxon>Actinomycetes</taxon>
        <taxon>Micrococcales</taxon>
        <taxon>Micrococcaceae</taxon>
        <taxon>Glutamicibacter</taxon>
    </lineage>
</organism>
<dbReference type="AlphaFoldDB" id="A0A2N7S653"/>
<protein>
    <recommendedName>
        <fullName evidence="3">DUF3168 domain-containing protein</fullName>
    </recommendedName>
</protein>
<gene>
    <name evidence="1" type="ORF">CIK84_08850</name>
</gene>
<evidence type="ECO:0000313" key="1">
    <source>
        <dbReference type="EMBL" id="PMQ21620.1"/>
    </source>
</evidence>